<sequence length="121" mass="14179">MYNSGDGSYRLFSSLRARDVGWSIIDIAFSPDKEHYVYSTWSSSLHLCSVNGNTEHQEPLSLVHTGRRFCWDGMVGRWYYVDKESSDEKEDWDLDKMMSYKSSQPLRRSLRLALKKRQEAT</sequence>
<dbReference type="SUPFAM" id="SSF101898">
    <property type="entry name" value="NHL repeat"/>
    <property type="match status" value="1"/>
</dbReference>
<reference evidence="1" key="1">
    <citation type="journal article" date="2023" name="Insect Mol. Biol.">
        <title>Genome sequencing provides insights into the evolution of gene families encoding plant cell wall-degrading enzymes in longhorned beetles.</title>
        <authorList>
            <person name="Shin N.R."/>
            <person name="Okamura Y."/>
            <person name="Kirsch R."/>
            <person name="Pauchet Y."/>
        </authorList>
    </citation>
    <scope>NUCLEOTIDE SEQUENCE</scope>
    <source>
        <strain evidence="1">AMC_N1</strain>
    </source>
</reference>
<accession>A0AAV8YT02</accession>
<proteinExistence type="predicted"/>
<dbReference type="Proteomes" id="UP001162162">
    <property type="component" value="Unassembled WGS sequence"/>
</dbReference>
<organism evidence="1 2">
    <name type="scientific">Aromia moschata</name>
    <dbReference type="NCBI Taxonomy" id="1265417"/>
    <lineage>
        <taxon>Eukaryota</taxon>
        <taxon>Metazoa</taxon>
        <taxon>Ecdysozoa</taxon>
        <taxon>Arthropoda</taxon>
        <taxon>Hexapoda</taxon>
        <taxon>Insecta</taxon>
        <taxon>Pterygota</taxon>
        <taxon>Neoptera</taxon>
        <taxon>Endopterygota</taxon>
        <taxon>Coleoptera</taxon>
        <taxon>Polyphaga</taxon>
        <taxon>Cucujiformia</taxon>
        <taxon>Chrysomeloidea</taxon>
        <taxon>Cerambycidae</taxon>
        <taxon>Cerambycinae</taxon>
        <taxon>Callichromatini</taxon>
        <taxon>Aromia</taxon>
    </lineage>
</organism>
<keyword evidence="2" id="KW-1185">Reference proteome</keyword>
<name>A0AAV8YT02_9CUCU</name>
<dbReference type="GO" id="GO:0043161">
    <property type="term" value="P:proteasome-mediated ubiquitin-dependent protein catabolic process"/>
    <property type="evidence" value="ECO:0007669"/>
    <property type="project" value="TreeGrafter"/>
</dbReference>
<dbReference type="AlphaFoldDB" id="A0AAV8YT02"/>
<dbReference type="PANTHER" id="PTHR19847:SF7">
    <property type="entry name" value="DDB1- AND CUL4-ASSOCIATED FACTOR 11"/>
    <property type="match status" value="1"/>
</dbReference>
<protein>
    <submittedName>
        <fullName evidence="1">Uncharacterized protein</fullName>
    </submittedName>
</protein>
<dbReference type="EMBL" id="JAPWTK010000051">
    <property type="protein sequence ID" value="KAJ8953999.1"/>
    <property type="molecule type" value="Genomic_DNA"/>
</dbReference>
<evidence type="ECO:0000313" key="2">
    <source>
        <dbReference type="Proteomes" id="UP001162162"/>
    </source>
</evidence>
<gene>
    <name evidence="1" type="ORF">NQ318_004290</name>
</gene>
<dbReference type="GO" id="GO:0080008">
    <property type="term" value="C:Cul4-RING E3 ubiquitin ligase complex"/>
    <property type="evidence" value="ECO:0007669"/>
    <property type="project" value="TreeGrafter"/>
</dbReference>
<comment type="caution">
    <text evidence="1">The sequence shown here is derived from an EMBL/GenBank/DDBJ whole genome shotgun (WGS) entry which is preliminary data.</text>
</comment>
<dbReference type="InterPro" id="IPR051859">
    <property type="entry name" value="DCAF"/>
</dbReference>
<evidence type="ECO:0000313" key="1">
    <source>
        <dbReference type="EMBL" id="KAJ8953999.1"/>
    </source>
</evidence>
<dbReference type="PANTHER" id="PTHR19847">
    <property type="entry name" value="DDB1- AND CUL4-ASSOCIATED FACTOR 11"/>
    <property type="match status" value="1"/>
</dbReference>